<dbReference type="Proteomes" id="UP001303760">
    <property type="component" value="Unassembled WGS sequence"/>
</dbReference>
<organism evidence="1 2">
    <name type="scientific">Achaetomium macrosporum</name>
    <dbReference type="NCBI Taxonomy" id="79813"/>
    <lineage>
        <taxon>Eukaryota</taxon>
        <taxon>Fungi</taxon>
        <taxon>Dikarya</taxon>
        <taxon>Ascomycota</taxon>
        <taxon>Pezizomycotina</taxon>
        <taxon>Sordariomycetes</taxon>
        <taxon>Sordariomycetidae</taxon>
        <taxon>Sordariales</taxon>
        <taxon>Chaetomiaceae</taxon>
        <taxon>Achaetomium</taxon>
    </lineage>
</organism>
<evidence type="ECO:0000313" key="1">
    <source>
        <dbReference type="EMBL" id="KAK4237344.1"/>
    </source>
</evidence>
<comment type="caution">
    <text evidence="1">The sequence shown here is derived from an EMBL/GenBank/DDBJ whole genome shotgun (WGS) entry which is preliminary data.</text>
</comment>
<proteinExistence type="predicted"/>
<protein>
    <submittedName>
        <fullName evidence="1">Uncharacterized protein</fullName>
    </submittedName>
</protein>
<reference evidence="1" key="1">
    <citation type="journal article" date="2023" name="Mol. Phylogenet. Evol.">
        <title>Genome-scale phylogeny and comparative genomics of the fungal order Sordariales.</title>
        <authorList>
            <person name="Hensen N."/>
            <person name="Bonometti L."/>
            <person name="Westerberg I."/>
            <person name="Brannstrom I.O."/>
            <person name="Guillou S."/>
            <person name="Cros-Aarteil S."/>
            <person name="Calhoun S."/>
            <person name="Haridas S."/>
            <person name="Kuo A."/>
            <person name="Mondo S."/>
            <person name="Pangilinan J."/>
            <person name="Riley R."/>
            <person name="LaButti K."/>
            <person name="Andreopoulos B."/>
            <person name="Lipzen A."/>
            <person name="Chen C."/>
            <person name="Yan M."/>
            <person name="Daum C."/>
            <person name="Ng V."/>
            <person name="Clum A."/>
            <person name="Steindorff A."/>
            <person name="Ohm R.A."/>
            <person name="Martin F."/>
            <person name="Silar P."/>
            <person name="Natvig D.O."/>
            <person name="Lalanne C."/>
            <person name="Gautier V."/>
            <person name="Ament-Velasquez S.L."/>
            <person name="Kruys A."/>
            <person name="Hutchinson M.I."/>
            <person name="Powell A.J."/>
            <person name="Barry K."/>
            <person name="Miller A.N."/>
            <person name="Grigoriev I.V."/>
            <person name="Debuchy R."/>
            <person name="Gladieux P."/>
            <person name="Hiltunen Thoren M."/>
            <person name="Johannesson H."/>
        </authorList>
    </citation>
    <scope>NUCLEOTIDE SEQUENCE</scope>
    <source>
        <strain evidence="1">CBS 532.94</strain>
    </source>
</reference>
<dbReference type="AlphaFoldDB" id="A0AAN7C8I6"/>
<reference evidence="1" key="2">
    <citation type="submission" date="2023-05" db="EMBL/GenBank/DDBJ databases">
        <authorList>
            <consortium name="Lawrence Berkeley National Laboratory"/>
            <person name="Steindorff A."/>
            <person name="Hensen N."/>
            <person name="Bonometti L."/>
            <person name="Westerberg I."/>
            <person name="Brannstrom I.O."/>
            <person name="Guillou S."/>
            <person name="Cros-Aarteil S."/>
            <person name="Calhoun S."/>
            <person name="Haridas S."/>
            <person name="Kuo A."/>
            <person name="Mondo S."/>
            <person name="Pangilinan J."/>
            <person name="Riley R."/>
            <person name="Labutti K."/>
            <person name="Andreopoulos B."/>
            <person name="Lipzen A."/>
            <person name="Chen C."/>
            <person name="Yanf M."/>
            <person name="Daum C."/>
            <person name="Ng V."/>
            <person name="Clum A."/>
            <person name="Ohm R."/>
            <person name="Martin F."/>
            <person name="Silar P."/>
            <person name="Natvig D."/>
            <person name="Lalanne C."/>
            <person name="Gautier V."/>
            <person name="Ament-Velasquez S.L."/>
            <person name="Kruys A."/>
            <person name="Hutchinson M.I."/>
            <person name="Powell A.J."/>
            <person name="Barry K."/>
            <person name="Miller A.N."/>
            <person name="Grigoriev I.V."/>
            <person name="Debuchy R."/>
            <person name="Gladieux P."/>
            <person name="Thoren M.H."/>
            <person name="Johannesson H."/>
        </authorList>
    </citation>
    <scope>NUCLEOTIDE SEQUENCE</scope>
    <source>
        <strain evidence="1">CBS 532.94</strain>
    </source>
</reference>
<name>A0AAN7C8I6_9PEZI</name>
<accession>A0AAN7C8I6</accession>
<dbReference type="EMBL" id="MU860143">
    <property type="protein sequence ID" value="KAK4237344.1"/>
    <property type="molecule type" value="Genomic_DNA"/>
</dbReference>
<sequence>MTTLTNLQVNLGACARSIPLTSLTSPDDIAKISTAWSGPATGHAITIDAATFRVDLTILIPAAAACPAEVLGHHLDAIEALVNVLQGDKDKRGLSVDNLWRLGGMKHGLALSSWCVEVMGKWMGAFVGRLKKVGTWLDGAILAARKRVLEHVFADAEGALRRWTARLAHHPCTNMVCNTNRLAALNAFLVACGLCPRREVTKSLAEIISALELITSADADAVDGKLA</sequence>
<evidence type="ECO:0000313" key="2">
    <source>
        <dbReference type="Proteomes" id="UP001303760"/>
    </source>
</evidence>
<gene>
    <name evidence="1" type="ORF">C8A03DRAFT_16106</name>
</gene>
<keyword evidence="2" id="KW-1185">Reference proteome</keyword>